<dbReference type="InterPro" id="IPR053137">
    <property type="entry name" value="NLR-like"/>
</dbReference>
<evidence type="ECO:0000313" key="1">
    <source>
        <dbReference type="EMBL" id="KAL0265390.1"/>
    </source>
</evidence>
<dbReference type="Gene3D" id="3.40.50.1580">
    <property type="entry name" value="Nucleoside phosphorylase domain"/>
    <property type="match status" value="1"/>
</dbReference>
<organism evidence="1 2">
    <name type="scientific">Diplodia seriata</name>
    <dbReference type="NCBI Taxonomy" id="420778"/>
    <lineage>
        <taxon>Eukaryota</taxon>
        <taxon>Fungi</taxon>
        <taxon>Dikarya</taxon>
        <taxon>Ascomycota</taxon>
        <taxon>Pezizomycotina</taxon>
        <taxon>Dothideomycetes</taxon>
        <taxon>Dothideomycetes incertae sedis</taxon>
        <taxon>Botryosphaeriales</taxon>
        <taxon>Botryosphaeriaceae</taxon>
        <taxon>Diplodia</taxon>
    </lineage>
</organism>
<dbReference type="PANTHER" id="PTHR46082">
    <property type="entry name" value="ATP/GTP-BINDING PROTEIN-RELATED"/>
    <property type="match status" value="1"/>
</dbReference>
<accession>A0ABR3CZB6</accession>
<dbReference type="GeneID" id="92005442"/>
<reference evidence="1 2" key="1">
    <citation type="submission" date="2024-02" db="EMBL/GenBank/DDBJ databases">
        <title>De novo assembly and annotation of 12 fungi associated with fruit tree decline syndrome in Ontario, Canada.</title>
        <authorList>
            <person name="Sulman M."/>
            <person name="Ellouze W."/>
            <person name="Ilyukhin E."/>
        </authorList>
    </citation>
    <scope>NUCLEOTIDE SEQUENCE [LARGE SCALE GENOMIC DNA]</scope>
    <source>
        <strain evidence="1 2">FDS-637</strain>
    </source>
</reference>
<sequence>MSASFPNIKIALLVGIGGGVPRPSRGGNPLDEIYLGDVVIGFPGDGEDAVVYYDRGKVTVDGGYERKGRVQDPDWHIKQALGILQSNHRLKKTKFNDHLMKLNEFPEFAMPGRDQDYLFKPEYYHEKEEESCESCDTEQLVQRPKRTDAHRNTFVFHKGRIATGNSVIKKGERRDEISKNCGGVLCIEMEAAGVNVNGSCLVIGGISDYADSHKNDMWKLHAAKNAAVFARELLHIIQASKVKTIREHVRSEKMPVLAQEPGPETKLP</sequence>
<dbReference type="RefSeq" id="XP_066638130.1">
    <property type="nucleotide sequence ID" value="XM_066772851.1"/>
</dbReference>
<keyword evidence="2" id="KW-1185">Reference proteome</keyword>
<name>A0ABR3CZB6_9PEZI</name>
<evidence type="ECO:0000313" key="2">
    <source>
        <dbReference type="Proteomes" id="UP001430584"/>
    </source>
</evidence>
<dbReference type="SUPFAM" id="SSF53167">
    <property type="entry name" value="Purine and uridine phosphorylases"/>
    <property type="match status" value="1"/>
</dbReference>
<dbReference type="InterPro" id="IPR035994">
    <property type="entry name" value="Nucleoside_phosphorylase_sf"/>
</dbReference>
<proteinExistence type="predicted"/>
<gene>
    <name evidence="1" type="ORF">SLS55_001357</name>
</gene>
<protein>
    <recommendedName>
        <fullName evidence="3">Nucleoside phosphorylase domain-containing protein</fullName>
    </recommendedName>
</protein>
<evidence type="ECO:0008006" key="3">
    <source>
        <dbReference type="Google" id="ProtNLM"/>
    </source>
</evidence>
<dbReference type="Proteomes" id="UP001430584">
    <property type="component" value="Unassembled WGS sequence"/>
</dbReference>
<comment type="caution">
    <text evidence="1">The sequence shown here is derived from an EMBL/GenBank/DDBJ whole genome shotgun (WGS) entry which is preliminary data.</text>
</comment>
<dbReference type="PANTHER" id="PTHR46082:SF6">
    <property type="entry name" value="AAA+ ATPASE DOMAIN-CONTAINING PROTEIN-RELATED"/>
    <property type="match status" value="1"/>
</dbReference>
<dbReference type="EMBL" id="JAJVCZ030000001">
    <property type="protein sequence ID" value="KAL0265390.1"/>
    <property type="molecule type" value="Genomic_DNA"/>
</dbReference>